<evidence type="ECO:0008006" key="3">
    <source>
        <dbReference type="Google" id="ProtNLM"/>
    </source>
</evidence>
<evidence type="ECO:0000313" key="2">
    <source>
        <dbReference type="Proteomes" id="UP000237655"/>
    </source>
</evidence>
<sequence length="152" mass="15553">MSCVAPGDRLAAVMAGRANVIEMTRAAEDAVLCPRETGGWSHDLRAALAARIARQNGLSDLGTRYSAMIGDAAIADLADPGKDGAAQGLGAVCAFMDGVSVCPRDVTAADLAGLQAAGISDADIVRLCEISAFMAYQARVIAGLKLMQETVA</sequence>
<dbReference type="AlphaFoldDB" id="A0A2S0MU47"/>
<dbReference type="InterPro" id="IPR029032">
    <property type="entry name" value="AhpD-like"/>
</dbReference>
<dbReference type="Gene3D" id="1.20.1290.10">
    <property type="entry name" value="AhpD-like"/>
    <property type="match status" value="1"/>
</dbReference>
<gene>
    <name evidence="1" type="ORF">C6Y53_18005</name>
</gene>
<organism evidence="1 2">
    <name type="scientific">Pukyongiella litopenaei</name>
    <dbReference type="NCBI Taxonomy" id="2605946"/>
    <lineage>
        <taxon>Bacteria</taxon>
        <taxon>Pseudomonadati</taxon>
        <taxon>Pseudomonadota</taxon>
        <taxon>Alphaproteobacteria</taxon>
        <taxon>Rhodobacterales</taxon>
        <taxon>Paracoccaceae</taxon>
        <taxon>Pukyongiella</taxon>
    </lineage>
</organism>
<protein>
    <recommendedName>
        <fullName evidence="3">CMD domain protein</fullName>
    </recommendedName>
</protein>
<proteinExistence type="predicted"/>
<dbReference type="SUPFAM" id="SSF69118">
    <property type="entry name" value="AhpD-like"/>
    <property type="match status" value="1"/>
</dbReference>
<name>A0A2S0MU47_9RHOB</name>
<evidence type="ECO:0000313" key="1">
    <source>
        <dbReference type="EMBL" id="AVO39398.1"/>
    </source>
</evidence>
<dbReference type="Proteomes" id="UP000237655">
    <property type="component" value="Chromosome"/>
</dbReference>
<dbReference type="KEGG" id="thas:C6Y53_18005"/>
<keyword evidence="2" id="KW-1185">Reference proteome</keyword>
<reference evidence="2" key="1">
    <citation type="submission" date="2018-03" db="EMBL/GenBank/DDBJ databases">
        <title>Genomic analysis of the strain SH-1 isolated from shrimp intestine.</title>
        <authorList>
            <person name="Kim Y.-S."/>
            <person name="Kim S.-E."/>
            <person name="Kim K.-H."/>
        </authorList>
    </citation>
    <scope>NUCLEOTIDE SEQUENCE [LARGE SCALE GENOMIC DNA]</scope>
    <source>
        <strain evidence="2">SH-1</strain>
    </source>
</reference>
<dbReference type="EMBL" id="CP027665">
    <property type="protein sequence ID" value="AVO39398.1"/>
    <property type="molecule type" value="Genomic_DNA"/>
</dbReference>
<accession>A0A2S0MU47</accession>